<dbReference type="InterPro" id="IPR004158">
    <property type="entry name" value="DUF247_pln"/>
</dbReference>
<feature type="region of interest" description="Disordered" evidence="1">
    <location>
        <begin position="1"/>
        <end position="28"/>
    </location>
</feature>
<dbReference type="Pfam" id="PF03140">
    <property type="entry name" value="DUF247"/>
    <property type="match status" value="2"/>
</dbReference>
<gene>
    <name evidence="2" type="ORF">HHK36_025748</name>
</gene>
<name>A0A834YLZ5_TETSI</name>
<dbReference type="Proteomes" id="UP000655225">
    <property type="component" value="Unassembled WGS sequence"/>
</dbReference>
<dbReference type="OMA" id="RSAWTIA"/>
<evidence type="ECO:0000313" key="3">
    <source>
        <dbReference type="Proteomes" id="UP000655225"/>
    </source>
</evidence>
<reference evidence="2 3" key="1">
    <citation type="submission" date="2020-04" db="EMBL/GenBank/DDBJ databases">
        <title>Plant Genome Project.</title>
        <authorList>
            <person name="Zhang R.-G."/>
        </authorList>
    </citation>
    <scope>NUCLEOTIDE SEQUENCE [LARGE SCALE GENOMIC DNA]</scope>
    <source>
        <strain evidence="2">YNK0</strain>
        <tissue evidence="2">Leaf</tissue>
    </source>
</reference>
<dbReference type="PANTHER" id="PTHR31170">
    <property type="entry name" value="BNAC04G53230D PROTEIN"/>
    <property type="match status" value="1"/>
</dbReference>
<evidence type="ECO:0000256" key="1">
    <source>
        <dbReference type="SAM" id="MobiDB-lite"/>
    </source>
</evidence>
<dbReference type="OrthoDB" id="591587at2759"/>
<dbReference type="AlphaFoldDB" id="A0A834YLZ5"/>
<accession>A0A834YLZ5</accession>
<organism evidence="2 3">
    <name type="scientific">Tetracentron sinense</name>
    <name type="common">Spur-leaf</name>
    <dbReference type="NCBI Taxonomy" id="13715"/>
    <lineage>
        <taxon>Eukaryota</taxon>
        <taxon>Viridiplantae</taxon>
        <taxon>Streptophyta</taxon>
        <taxon>Embryophyta</taxon>
        <taxon>Tracheophyta</taxon>
        <taxon>Spermatophyta</taxon>
        <taxon>Magnoliopsida</taxon>
        <taxon>Trochodendrales</taxon>
        <taxon>Trochodendraceae</taxon>
        <taxon>Tetracentron</taxon>
    </lineage>
</organism>
<keyword evidence="3" id="KW-1185">Reference proteome</keyword>
<protein>
    <submittedName>
        <fullName evidence="2">Uncharacterized protein</fullName>
    </submittedName>
</protein>
<dbReference type="PANTHER" id="PTHR31170:SF25">
    <property type="entry name" value="BNAA09G04570D PROTEIN"/>
    <property type="match status" value="1"/>
</dbReference>
<sequence>MEGDLQRMEASGTGSEREENASIPTEDPDITLATSIRKKLQTVSTLSSRYFIHKVPKKLHNLNDVAYTPQVISIGPFHHGQKSLQIMQEHKWRYMDALIDLYPQIDLEGCVKALRGLEERARQCYAEPIKLGSDEFVEMMLLDGFFILLLFLQEYYIDLLEDTIDPVYDTTWMFSAIMRDMILLENQIPFFVLEQLLLLSVVPNQDDPCPSLLELTLVFFKYLLKIDEIPETISTSPVQHLLDFIRSCLLPSSITVLPDGDRSCDVTRSATELHEAGVKFRMGESNCLLDISFRNGVLEIPSLKIEDWTESIFRNLIALEQCQKLPNSGITSYASLLDSLINTPKDVSLLIHYGIIENWLGDDEEVSHLFNNLVKEVTLETEKFYFSSLCEELNAHCKMRRHKWMASLRHDYFNTPWAIISFNAAVALLILTFIQTLRKVNDAAYTPQVISIGPFHRGKESLQVMEEHKWRYLSVFLDRYPNIDLEDYVKVLKGLEQSARQCYAEPIKLSSDGFVEMVLLDGFFILVLFLQIRTSEWRDTSDPNFHTMWMLGAILRDMLLHENQIPFFILERLFQLSEVPNQDDELLVLLKPIASLCFSYFQKMDIFPEKTSRSQAKHLLDFVRNYLLSSPIVIPQRKCDVTRNATELCKDGVNFKMSKSNGLMDISFRNGVLKIPHLKINQDSRQSFLQNLIALEQRQELPNSEITSYASLMDSLINTPKDVELLIRYGIIVNGLGDDGNVSHLFNNLLKEVTLATSKFYFSGLCKELNVYCKMHRHKWMASLKQKQKYFNSLGAVVTFSIVRL</sequence>
<evidence type="ECO:0000313" key="2">
    <source>
        <dbReference type="EMBL" id="KAF8389063.1"/>
    </source>
</evidence>
<comment type="caution">
    <text evidence="2">The sequence shown here is derived from an EMBL/GenBank/DDBJ whole genome shotgun (WGS) entry which is preliminary data.</text>
</comment>
<proteinExistence type="predicted"/>
<dbReference type="EMBL" id="JABCRI010000019">
    <property type="protein sequence ID" value="KAF8389063.1"/>
    <property type="molecule type" value="Genomic_DNA"/>
</dbReference>